<organism evidence="1 2">
    <name type="scientific">Streptomyces viridochromogenes Tue57</name>
    <dbReference type="NCBI Taxonomy" id="1160705"/>
    <lineage>
        <taxon>Bacteria</taxon>
        <taxon>Bacillati</taxon>
        <taxon>Actinomycetota</taxon>
        <taxon>Actinomycetes</taxon>
        <taxon>Kitasatosporales</taxon>
        <taxon>Streptomycetaceae</taxon>
        <taxon>Streptomyces</taxon>
    </lineage>
</organism>
<proteinExistence type="predicted"/>
<protein>
    <submittedName>
        <fullName evidence="1">Uncharacterized protein</fullName>
    </submittedName>
</protein>
<evidence type="ECO:0000313" key="2">
    <source>
        <dbReference type="Proteomes" id="UP000011205"/>
    </source>
</evidence>
<evidence type="ECO:0000313" key="1">
    <source>
        <dbReference type="EMBL" id="ELS51355.1"/>
    </source>
</evidence>
<dbReference type="PATRIC" id="fig|1160705.3.peg.7567"/>
<name>L8P4E9_STRVR</name>
<sequence length="147" mass="16399">MISGGLFFHYVTNTRAGVSYVQVTGEDEEDVERFTSLARDFFTTIDVAELLSEVRTAKTSDERATAVTRLAVGLPSETPAEALREVLNAFDSEDASIRRAGLLSALYLDWEIVGPRVRNMEVADDVEMLRVQAKYFVDRNDRNEGSS</sequence>
<reference evidence="1 2" key="1">
    <citation type="journal article" date="2013" name="Genome Announc.">
        <title>Draft Genome Sequence of Streptomyces viridochromogenes Strain Tu57, Producer of Avilamycin.</title>
        <authorList>
            <person name="Gruning B.A."/>
            <person name="Erxleben A."/>
            <person name="Hahnlein A."/>
            <person name="Gunther S."/>
        </authorList>
    </citation>
    <scope>NUCLEOTIDE SEQUENCE [LARGE SCALE GENOMIC DNA]</scope>
    <source>
        <strain evidence="1 2">Tue57</strain>
    </source>
</reference>
<dbReference type="Proteomes" id="UP000011205">
    <property type="component" value="Unassembled WGS sequence"/>
</dbReference>
<comment type="caution">
    <text evidence="1">The sequence shown here is derived from an EMBL/GenBank/DDBJ whole genome shotgun (WGS) entry which is preliminary data.</text>
</comment>
<dbReference type="AlphaFoldDB" id="L8P4E9"/>
<gene>
    <name evidence="1" type="ORF">STVIR_7656</name>
</gene>
<dbReference type="EMBL" id="AMLP01000234">
    <property type="protein sequence ID" value="ELS51355.1"/>
    <property type="molecule type" value="Genomic_DNA"/>
</dbReference>
<accession>L8P4E9</accession>